<proteinExistence type="predicted"/>
<dbReference type="SUPFAM" id="SSF48452">
    <property type="entry name" value="TPR-like"/>
    <property type="match status" value="1"/>
</dbReference>
<keyword evidence="1" id="KW-0802">TPR repeat</keyword>
<evidence type="ECO:0000256" key="1">
    <source>
        <dbReference type="PROSITE-ProRule" id="PRU00339"/>
    </source>
</evidence>
<keyword evidence="2" id="KW-0812">Transmembrane</keyword>
<evidence type="ECO:0000256" key="2">
    <source>
        <dbReference type="SAM" id="Phobius"/>
    </source>
</evidence>
<dbReference type="PROSITE" id="PS51257">
    <property type="entry name" value="PROKAR_LIPOPROTEIN"/>
    <property type="match status" value="1"/>
</dbReference>
<organism evidence="3 4">
    <name type="scientific">Hallella seregens ATCC 51272</name>
    <dbReference type="NCBI Taxonomy" id="1336250"/>
    <lineage>
        <taxon>Bacteria</taxon>
        <taxon>Pseudomonadati</taxon>
        <taxon>Bacteroidota</taxon>
        <taxon>Bacteroidia</taxon>
        <taxon>Bacteroidales</taxon>
        <taxon>Prevotellaceae</taxon>
        <taxon>Hallella</taxon>
    </lineage>
</organism>
<dbReference type="EMBL" id="JBHLZF010000002">
    <property type="protein sequence ID" value="MFB9897700.1"/>
    <property type="molecule type" value="Genomic_DNA"/>
</dbReference>
<reference evidence="3 4" key="1">
    <citation type="submission" date="2024-09" db="EMBL/GenBank/DDBJ databases">
        <authorList>
            <person name="Sun Q."/>
            <person name="Mori K."/>
        </authorList>
    </citation>
    <scope>NUCLEOTIDE SEQUENCE [LARGE SCALE GENOMIC DNA]</scope>
    <source>
        <strain evidence="3 4">ATCC 51272</strain>
    </source>
</reference>
<feature type="transmembrane region" description="Helical" evidence="2">
    <location>
        <begin position="374"/>
        <end position="394"/>
    </location>
</feature>
<dbReference type="Proteomes" id="UP001589688">
    <property type="component" value="Unassembled WGS sequence"/>
</dbReference>
<gene>
    <name evidence="3" type="ORF">ACFFK8_07810</name>
</gene>
<keyword evidence="2" id="KW-1133">Transmembrane helix</keyword>
<evidence type="ECO:0000313" key="4">
    <source>
        <dbReference type="Proteomes" id="UP001589688"/>
    </source>
</evidence>
<protein>
    <submittedName>
        <fullName evidence="3">Tetratricopeptide repeat protein</fullName>
    </submittedName>
</protein>
<dbReference type="InterPro" id="IPR011990">
    <property type="entry name" value="TPR-like_helical_dom_sf"/>
</dbReference>
<name>A0ABV5ZK23_9BACT</name>
<dbReference type="SMART" id="SM00028">
    <property type="entry name" value="TPR"/>
    <property type="match status" value="2"/>
</dbReference>
<keyword evidence="2" id="KW-0472">Membrane</keyword>
<keyword evidence="4" id="KW-1185">Reference proteome</keyword>
<dbReference type="InterPro" id="IPR019734">
    <property type="entry name" value="TPR_rpt"/>
</dbReference>
<evidence type="ECO:0000313" key="3">
    <source>
        <dbReference type="EMBL" id="MFB9897700.1"/>
    </source>
</evidence>
<sequence>MQKLHNLYRFALTAATALLLFSCNGGNRTAQRLCTYADSLKRADEVIRTTDSLLTHTHTSRHQKALLRLAKAKAMFVKHFFSPQFPTGLDSLIDSSVATMERHGYKERLAEAHYFQGMIQSLFFGRQVEGMVALEKARLEVPDDNLDLQSRIYQQLGSVYELMGNLDMAINYMRRVIAIEKRRRDPMVIMVNSYNIHTLFRKNGQTDSADYYLRLVIRERPKFKDPRFNVFNESFGTYYLEHHDLRRARYYYDHALRTDGRLPEVQLGLAQIARLERRPAEARRHLQLAEAMADTLFSTNQNYRMAMPYFLRRLAACHHADGNTLQELRALARLDSLSTVMNRANERLVNKATLLEQDYLARLIEKQHRREVRFTVAIIVLASLIAAILAFFFVRRLVRSYHARLYTATQRSYKQAYEIGKLKTRIEEMPIELTDKIQAGKPLYEAIALGRQTMKDWGRKELECYINYARLADKEIFSLLDTNYNQLATKPTIFLYLWKKGYTDTDISRIMGVSNGSIRTMRYNIRSSNPPAPSLPPAPSFPSFPPLFHPLYPFILSHCLSPSLPIPLPPAPLFPPPSLLCQNLLKSS</sequence>
<feature type="repeat" description="TPR" evidence="1">
    <location>
        <begin position="150"/>
        <end position="183"/>
    </location>
</feature>
<dbReference type="PROSITE" id="PS50005">
    <property type="entry name" value="TPR"/>
    <property type="match status" value="1"/>
</dbReference>
<dbReference type="Gene3D" id="1.25.40.10">
    <property type="entry name" value="Tetratricopeptide repeat domain"/>
    <property type="match status" value="1"/>
</dbReference>
<accession>A0ABV5ZK23</accession>
<dbReference type="RefSeq" id="WP_390183131.1">
    <property type="nucleotide sequence ID" value="NZ_JBHLZF010000002.1"/>
</dbReference>
<comment type="caution">
    <text evidence="3">The sequence shown here is derived from an EMBL/GenBank/DDBJ whole genome shotgun (WGS) entry which is preliminary data.</text>
</comment>
<dbReference type="Pfam" id="PF13181">
    <property type="entry name" value="TPR_8"/>
    <property type="match status" value="1"/>
</dbReference>